<dbReference type="AlphaFoldDB" id="W1NHB1"/>
<keyword evidence="2" id="KW-1185">Reference proteome</keyword>
<dbReference type="HOGENOM" id="CLU_2561329_0_0_1"/>
<dbReference type="Proteomes" id="UP000017836">
    <property type="component" value="Unassembled WGS sequence"/>
</dbReference>
<proteinExistence type="predicted"/>
<evidence type="ECO:0000313" key="2">
    <source>
        <dbReference type="Proteomes" id="UP000017836"/>
    </source>
</evidence>
<dbReference type="Gramene" id="ERM94589">
    <property type="protein sequence ID" value="ERM94589"/>
    <property type="gene ID" value="AMTR_s00011p00071590"/>
</dbReference>
<sequence>MGVVSRITHWRKERKREKRLRREKRVAGRERRRWLLCSNEENGSSRVVAVGRYLVWESRERVGGGDSGRHLIPMVRRVGVGG</sequence>
<evidence type="ECO:0000313" key="1">
    <source>
        <dbReference type="EMBL" id="ERM94589.1"/>
    </source>
</evidence>
<accession>W1NHB1</accession>
<protein>
    <submittedName>
        <fullName evidence="1">Uncharacterized protein</fullName>
    </submittedName>
</protein>
<reference evidence="2" key="1">
    <citation type="journal article" date="2013" name="Science">
        <title>The Amborella genome and the evolution of flowering plants.</title>
        <authorList>
            <consortium name="Amborella Genome Project"/>
        </authorList>
    </citation>
    <scope>NUCLEOTIDE SEQUENCE [LARGE SCALE GENOMIC DNA]</scope>
</reference>
<name>W1NHB1_AMBTC</name>
<organism evidence="1 2">
    <name type="scientific">Amborella trichopoda</name>
    <dbReference type="NCBI Taxonomy" id="13333"/>
    <lineage>
        <taxon>Eukaryota</taxon>
        <taxon>Viridiplantae</taxon>
        <taxon>Streptophyta</taxon>
        <taxon>Embryophyta</taxon>
        <taxon>Tracheophyta</taxon>
        <taxon>Spermatophyta</taxon>
        <taxon>Magnoliopsida</taxon>
        <taxon>Amborellales</taxon>
        <taxon>Amborellaceae</taxon>
        <taxon>Amborella</taxon>
    </lineage>
</organism>
<dbReference type="EMBL" id="KI397507">
    <property type="protein sequence ID" value="ERM94589.1"/>
    <property type="molecule type" value="Genomic_DNA"/>
</dbReference>
<gene>
    <name evidence="1" type="ORF">AMTR_s00011p00071590</name>
</gene>